<comment type="caution">
    <text evidence="1">The sequence shown here is derived from an EMBL/GenBank/DDBJ whole genome shotgun (WGS) entry which is preliminary data.</text>
</comment>
<sequence length="61" mass="7132">MKVKYKPGKEMFISDCLSRAFLDETTEDLNSQMLSVNLITYLPVSSKKGRYSKKKQRKTRN</sequence>
<dbReference type="EMBL" id="JAIWYP010000003">
    <property type="protein sequence ID" value="KAH3849174.1"/>
    <property type="molecule type" value="Genomic_DNA"/>
</dbReference>
<reference evidence="1" key="1">
    <citation type="journal article" date="2019" name="bioRxiv">
        <title>The Genome of the Zebra Mussel, Dreissena polymorpha: A Resource for Invasive Species Research.</title>
        <authorList>
            <person name="McCartney M.A."/>
            <person name="Auch B."/>
            <person name="Kono T."/>
            <person name="Mallez S."/>
            <person name="Zhang Y."/>
            <person name="Obille A."/>
            <person name="Becker A."/>
            <person name="Abrahante J.E."/>
            <person name="Garbe J."/>
            <person name="Badalamenti J.P."/>
            <person name="Herman A."/>
            <person name="Mangelson H."/>
            <person name="Liachko I."/>
            <person name="Sullivan S."/>
            <person name="Sone E.D."/>
            <person name="Koren S."/>
            <person name="Silverstein K.A.T."/>
            <person name="Beckman K.B."/>
            <person name="Gohl D.M."/>
        </authorList>
    </citation>
    <scope>NUCLEOTIDE SEQUENCE</scope>
    <source>
        <strain evidence="1">Duluth1</strain>
        <tissue evidence="1">Whole animal</tissue>
    </source>
</reference>
<dbReference type="Proteomes" id="UP000828390">
    <property type="component" value="Unassembled WGS sequence"/>
</dbReference>
<dbReference type="AlphaFoldDB" id="A0A9D4L0R7"/>
<reference evidence="1" key="2">
    <citation type="submission" date="2020-11" db="EMBL/GenBank/DDBJ databases">
        <authorList>
            <person name="McCartney M.A."/>
            <person name="Auch B."/>
            <person name="Kono T."/>
            <person name="Mallez S."/>
            <person name="Becker A."/>
            <person name="Gohl D.M."/>
            <person name="Silverstein K.A.T."/>
            <person name="Koren S."/>
            <person name="Bechman K.B."/>
            <person name="Herman A."/>
            <person name="Abrahante J.E."/>
            <person name="Garbe J."/>
        </authorList>
    </citation>
    <scope>NUCLEOTIDE SEQUENCE</scope>
    <source>
        <strain evidence="1">Duluth1</strain>
        <tissue evidence="1">Whole animal</tissue>
    </source>
</reference>
<evidence type="ECO:0000313" key="1">
    <source>
        <dbReference type="EMBL" id="KAH3849174.1"/>
    </source>
</evidence>
<keyword evidence="2" id="KW-1185">Reference proteome</keyword>
<organism evidence="1 2">
    <name type="scientific">Dreissena polymorpha</name>
    <name type="common">Zebra mussel</name>
    <name type="synonym">Mytilus polymorpha</name>
    <dbReference type="NCBI Taxonomy" id="45954"/>
    <lineage>
        <taxon>Eukaryota</taxon>
        <taxon>Metazoa</taxon>
        <taxon>Spiralia</taxon>
        <taxon>Lophotrochozoa</taxon>
        <taxon>Mollusca</taxon>
        <taxon>Bivalvia</taxon>
        <taxon>Autobranchia</taxon>
        <taxon>Heteroconchia</taxon>
        <taxon>Euheterodonta</taxon>
        <taxon>Imparidentia</taxon>
        <taxon>Neoheterodontei</taxon>
        <taxon>Myida</taxon>
        <taxon>Dreissenoidea</taxon>
        <taxon>Dreissenidae</taxon>
        <taxon>Dreissena</taxon>
    </lineage>
</organism>
<accession>A0A9D4L0R7</accession>
<name>A0A9D4L0R7_DREPO</name>
<gene>
    <name evidence="1" type="ORF">DPMN_091570</name>
</gene>
<proteinExistence type="predicted"/>
<protein>
    <submittedName>
        <fullName evidence="1">Uncharacterized protein</fullName>
    </submittedName>
</protein>
<evidence type="ECO:0000313" key="2">
    <source>
        <dbReference type="Proteomes" id="UP000828390"/>
    </source>
</evidence>